<evidence type="ECO:0000259" key="9">
    <source>
        <dbReference type="PROSITE" id="PS50011"/>
    </source>
</evidence>
<evidence type="ECO:0000256" key="5">
    <source>
        <dbReference type="ARBA" id="ARBA00022777"/>
    </source>
</evidence>
<evidence type="ECO:0000259" key="10">
    <source>
        <dbReference type="PROSITE" id="PS51285"/>
    </source>
</evidence>
<reference evidence="11 12" key="1">
    <citation type="journal article" date="2017" name="Genome Biol.">
        <title>New reference genome sequences of hot pepper reveal the massive evolution of plant disease-resistance genes by retroduplication.</title>
        <authorList>
            <person name="Kim S."/>
            <person name="Park J."/>
            <person name="Yeom S.I."/>
            <person name="Kim Y.M."/>
            <person name="Seo E."/>
            <person name="Kim K.T."/>
            <person name="Kim M.S."/>
            <person name="Lee J.M."/>
            <person name="Cheong K."/>
            <person name="Shin H.S."/>
            <person name="Kim S.B."/>
            <person name="Han K."/>
            <person name="Lee J."/>
            <person name="Park M."/>
            <person name="Lee H.A."/>
            <person name="Lee H.Y."/>
            <person name="Lee Y."/>
            <person name="Oh S."/>
            <person name="Lee J.H."/>
            <person name="Choi E."/>
            <person name="Choi E."/>
            <person name="Lee S.E."/>
            <person name="Jeon J."/>
            <person name="Kim H."/>
            <person name="Choi G."/>
            <person name="Song H."/>
            <person name="Lee J."/>
            <person name="Lee S.C."/>
            <person name="Kwon J.K."/>
            <person name="Lee H.Y."/>
            <person name="Koo N."/>
            <person name="Hong Y."/>
            <person name="Kim R.W."/>
            <person name="Kang W.H."/>
            <person name="Huh J.H."/>
            <person name="Kang B.C."/>
            <person name="Yang T.J."/>
            <person name="Lee Y.H."/>
            <person name="Bennetzen J.L."/>
            <person name="Choi D."/>
        </authorList>
    </citation>
    <scope>NUCLEOTIDE SEQUENCE [LARGE SCALE GENOMIC DNA]</scope>
    <source>
        <strain evidence="12">cv. PBC81</strain>
    </source>
</reference>
<dbReference type="InterPro" id="IPR052101">
    <property type="entry name" value="Plant_StressResp_Kinase"/>
</dbReference>
<evidence type="ECO:0000256" key="6">
    <source>
        <dbReference type="ARBA" id="ARBA00022840"/>
    </source>
</evidence>
<feature type="domain" description="AGC-kinase C-terminal" evidence="10">
    <location>
        <begin position="396"/>
        <end position="462"/>
    </location>
</feature>
<evidence type="ECO:0000256" key="1">
    <source>
        <dbReference type="ARBA" id="ARBA00022527"/>
    </source>
</evidence>
<feature type="transmembrane region" description="Helical" evidence="8">
    <location>
        <begin position="12"/>
        <end position="36"/>
    </location>
</feature>
<keyword evidence="5" id="KW-0418">Kinase</keyword>
<keyword evidence="8" id="KW-0812">Transmembrane</keyword>
<dbReference type="SMART" id="SM00220">
    <property type="entry name" value="S_TKc"/>
    <property type="match status" value="1"/>
</dbReference>
<proteinExistence type="predicted"/>
<organism evidence="11 12">
    <name type="scientific">Capsicum baccatum</name>
    <name type="common">Peruvian pepper</name>
    <dbReference type="NCBI Taxonomy" id="33114"/>
    <lineage>
        <taxon>Eukaryota</taxon>
        <taxon>Viridiplantae</taxon>
        <taxon>Streptophyta</taxon>
        <taxon>Embryophyta</taxon>
        <taxon>Tracheophyta</taxon>
        <taxon>Spermatophyta</taxon>
        <taxon>Magnoliopsida</taxon>
        <taxon>eudicotyledons</taxon>
        <taxon>Gunneridae</taxon>
        <taxon>Pentapetalae</taxon>
        <taxon>asterids</taxon>
        <taxon>lamiids</taxon>
        <taxon>Solanales</taxon>
        <taxon>Solanaceae</taxon>
        <taxon>Solanoideae</taxon>
        <taxon>Capsiceae</taxon>
        <taxon>Capsicum</taxon>
    </lineage>
</organism>
<keyword evidence="3" id="KW-0808">Transferase</keyword>
<dbReference type="Proteomes" id="UP000224567">
    <property type="component" value="Unassembled WGS sequence"/>
</dbReference>
<dbReference type="Gene3D" id="1.10.510.10">
    <property type="entry name" value="Transferase(Phosphotransferase) domain 1"/>
    <property type="match status" value="1"/>
</dbReference>
<dbReference type="GO" id="GO:0005524">
    <property type="term" value="F:ATP binding"/>
    <property type="evidence" value="ECO:0007669"/>
    <property type="project" value="UniProtKB-KW"/>
</dbReference>
<evidence type="ECO:0000256" key="7">
    <source>
        <dbReference type="SAM" id="MobiDB-lite"/>
    </source>
</evidence>
<evidence type="ECO:0000313" key="11">
    <source>
        <dbReference type="EMBL" id="PHT39016.1"/>
    </source>
</evidence>
<dbReference type="InterPro" id="IPR011009">
    <property type="entry name" value="Kinase-like_dom_sf"/>
</dbReference>
<keyword evidence="2" id="KW-0597">Phosphoprotein</keyword>
<protein>
    <recommendedName>
        <fullName evidence="13">Protein kinase domain-containing protein</fullName>
    </recommendedName>
</protein>
<dbReference type="PANTHER" id="PTHR47983">
    <property type="entry name" value="PTO-INTERACTING PROTEIN 1-LIKE"/>
    <property type="match status" value="1"/>
</dbReference>
<dbReference type="SUPFAM" id="SSF56112">
    <property type="entry name" value="Protein kinase-like (PK-like)"/>
    <property type="match status" value="2"/>
</dbReference>
<evidence type="ECO:0000256" key="2">
    <source>
        <dbReference type="ARBA" id="ARBA00022553"/>
    </source>
</evidence>
<keyword evidence="4" id="KW-0547">Nucleotide-binding</keyword>
<evidence type="ECO:0000256" key="3">
    <source>
        <dbReference type="ARBA" id="ARBA00022679"/>
    </source>
</evidence>
<keyword evidence="8" id="KW-1133">Transmembrane helix</keyword>
<evidence type="ECO:0008006" key="13">
    <source>
        <dbReference type="Google" id="ProtNLM"/>
    </source>
</evidence>
<feature type="domain" description="Protein kinase" evidence="9">
    <location>
        <begin position="259"/>
        <end position="462"/>
    </location>
</feature>
<comment type="caution">
    <text evidence="11">The sequence shown here is derived from an EMBL/GenBank/DDBJ whole genome shotgun (WGS) entry which is preliminary data.</text>
</comment>
<reference evidence="12" key="2">
    <citation type="journal article" date="2017" name="J. Anim. Genet.">
        <title>Multiple reference genome sequences of hot pepper reveal the massive evolution of plant disease resistance genes by retroduplication.</title>
        <authorList>
            <person name="Kim S."/>
            <person name="Park J."/>
            <person name="Yeom S.-I."/>
            <person name="Kim Y.-M."/>
            <person name="Seo E."/>
            <person name="Kim K.-T."/>
            <person name="Kim M.-S."/>
            <person name="Lee J.M."/>
            <person name="Cheong K."/>
            <person name="Shin H.-S."/>
            <person name="Kim S.-B."/>
            <person name="Han K."/>
            <person name="Lee J."/>
            <person name="Park M."/>
            <person name="Lee H.-A."/>
            <person name="Lee H.-Y."/>
            <person name="Lee Y."/>
            <person name="Oh S."/>
            <person name="Lee J.H."/>
            <person name="Choi E."/>
            <person name="Choi E."/>
            <person name="Lee S.E."/>
            <person name="Jeon J."/>
            <person name="Kim H."/>
            <person name="Choi G."/>
            <person name="Song H."/>
            <person name="Lee J."/>
            <person name="Lee S.-C."/>
            <person name="Kwon J.-K."/>
            <person name="Lee H.-Y."/>
            <person name="Koo N."/>
            <person name="Hong Y."/>
            <person name="Kim R.W."/>
            <person name="Kang W.-H."/>
            <person name="Huh J.H."/>
            <person name="Kang B.-C."/>
            <person name="Yang T.-J."/>
            <person name="Lee Y.-H."/>
            <person name="Bennetzen J.L."/>
            <person name="Choi D."/>
        </authorList>
    </citation>
    <scope>NUCLEOTIDE SEQUENCE [LARGE SCALE GENOMIC DNA]</scope>
    <source>
        <strain evidence="12">cv. PBC81</strain>
    </source>
</reference>
<dbReference type="PROSITE" id="PS51285">
    <property type="entry name" value="AGC_KINASE_CTER"/>
    <property type="match status" value="1"/>
</dbReference>
<dbReference type="GO" id="GO:0004674">
    <property type="term" value="F:protein serine/threonine kinase activity"/>
    <property type="evidence" value="ECO:0007669"/>
    <property type="project" value="UniProtKB-KW"/>
</dbReference>
<evidence type="ECO:0000256" key="4">
    <source>
        <dbReference type="ARBA" id="ARBA00022741"/>
    </source>
</evidence>
<keyword evidence="8" id="KW-0472">Membrane</keyword>
<dbReference type="Pfam" id="PF07714">
    <property type="entry name" value="PK_Tyr_Ser-Thr"/>
    <property type="match status" value="1"/>
</dbReference>
<keyword evidence="6" id="KW-0067">ATP-binding</keyword>
<dbReference type="InterPro" id="IPR000719">
    <property type="entry name" value="Prot_kinase_dom"/>
</dbReference>
<dbReference type="PANTHER" id="PTHR47983:SF28">
    <property type="entry name" value="PROTEIN KINASE DOMAIN-CONTAINING PROTEIN"/>
    <property type="match status" value="1"/>
</dbReference>
<gene>
    <name evidence="11" type="ORF">CQW23_22589</name>
</gene>
<keyword evidence="1" id="KW-0723">Serine/threonine-protein kinase</keyword>
<dbReference type="OrthoDB" id="3638488at2759"/>
<evidence type="ECO:0000313" key="12">
    <source>
        <dbReference type="Proteomes" id="UP000224567"/>
    </source>
</evidence>
<feature type="region of interest" description="Disordered" evidence="7">
    <location>
        <begin position="424"/>
        <end position="462"/>
    </location>
</feature>
<dbReference type="AlphaFoldDB" id="A0A2G2W1A9"/>
<accession>A0A2G2W1A9</accession>
<dbReference type="EMBL" id="MLFT02000009">
    <property type="protein sequence ID" value="PHT39016.1"/>
    <property type="molecule type" value="Genomic_DNA"/>
</dbReference>
<dbReference type="InterPro" id="IPR000961">
    <property type="entry name" value="AGC-kinase_C"/>
</dbReference>
<keyword evidence="12" id="KW-1185">Reference proteome</keyword>
<name>A0A2G2W1A9_CAPBA</name>
<dbReference type="PROSITE" id="PS50011">
    <property type="entry name" value="PROTEIN_KINASE_DOM"/>
    <property type="match status" value="1"/>
</dbReference>
<sequence>MDSGRQVGEMVLLSLIVVIRFLLLLSIDIVVVRVVVAMLKKEDEIGIVPGCVMMLGGSEFPPRSDTFPSTNKFWVPILDSLFPTYRAVPRAGEEFYRAVEVPTLLGKFVSVEDDAEGLGHAIVDRKMNEHTAVHCSKDIEEVKWNFLNFGEKNLVACGCMDLICKLGIEADSIVSSQMLYRILMSIILLKFRHLKALKKVFDKSLISNVVVSDDRIMCRQTSDRGEPRSAARGGTLHKVLSIEAPVFILDELNRIIGNFGQKALVGEGSYDRIYCAKLSNGKQVTIKKLDTSSSPELDSSFAAQLSTVSRLKNEHFMTLMGYCLKGNNRILVYEFATKGSLHDVYMIISWRTCLKFPDEPKVSDEAKDLICHLLYDVESRLGTEGVEEIKVHSWFKGVNWDMLYEMEAAYKPIVTRELDTQNFEKFQPDDHEDLQPSDAASRPISPMDARRSRDDNDPNDIL</sequence>
<dbReference type="InterPro" id="IPR001245">
    <property type="entry name" value="Ser-Thr/Tyr_kinase_cat_dom"/>
</dbReference>
<dbReference type="Gene3D" id="3.30.200.20">
    <property type="entry name" value="Phosphorylase Kinase, domain 1"/>
    <property type="match status" value="1"/>
</dbReference>
<evidence type="ECO:0000256" key="8">
    <source>
        <dbReference type="SAM" id="Phobius"/>
    </source>
</evidence>